<keyword evidence="5 6" id="KW-0472">Membrane</keyword>
<sequence>MRFRQQALTKLQSPEQLDLPVRFARPQGLLVLAVTLVVMAAGGVWAVTGSVATTLTAPGVLTHAQGSYIVQSTVPGQVTAVRTAEGRRVARGTPLLTVRTARGDVTIRALAAGRITALAAVQGAVVTTGTDLAAVERQARADDPLLAVVYAPSDSGGSLSEGAEVDLTVRSVPAQSYGVLRGTVKSVGRTPRTRQQISADLGSAQLGEEFSRGGPPIAVEVRLRPSKSTRSGYTWSTSDGPPHPLTTLTLVDGAVHLDEQRPADWLLP</sequence>
<evidence type="ECO:0000256" key="4">
    <source>
        <dbReference type="ARBA" id="ARBA00022989"/>
    </source>
</evidence>
<dbReference type="Gene3D" id="2.40.50.100">
    <property type="match status" value="1"/>
</dbReference>
<dbReference type="InterPro" id="IPR000089">
    <property type="entry name" value="Biotin_lipoyl"/>
</dbReference>
<feature type="domain" description="Lipoyl-binding" evidence="7">
    <location>
        <begin position="76"/>
        <end position="133"/>
    </location>
</feature>
<dbReference type="Proteomes" id="UP000254150">
    <property type="component" value="Unassembled WGS sequence"/>
</dbReference>
<evidence type="ECO:0000259" key="7">
    <source>
        <dbReference type="Pfam" id="PF00364"/>
    </source>
</evidence>
<dbReference type="AlphaFoldDB" id="A0A380P4T7"/>
<dbReference type="InterPro" id="IPR011053">
    <property type="entry name" value="Single_hybrid_motif"/>
</dbReference>
<dbReference type="Pfam" id="PF00364">
    <property type="entry name" value="Biotin_lipoyl"/>
    <property type="match status" value="1"/>
</dbReference>
<dbReference type="RefSeq" id="WP_100453636.1">
    <property type="nucleotide sequence ID" value="NZ_UHID01000007.1"/>
</dbReference>
<reference evidence="8 9" key="1">
    <citation type="submission" date="2018-06" db="EMBL/GenBank/DDBJ databases">
        <authorList>
            <consortium name="Pathogen Informatics"/>
            <person name="Doyle S."/>
        </authorList>
    </citation>
    <scope>NUCLEOTIDE SEQUENCE [LARGE SCALE GENOMIC DNA]</scope>
    <source>
        <strain evidence="8 9">NCTC7807</strain>
    </source>
</reference>
<comment type="subcellular location">
    <subcellularLocation>
        <location evidence="1">Membrane</location>
        <topology evidence="1">Single-pass membrane protein</topology>
    </subcellularLocation>
</comment>
<feature type="transmembrane region" description="Helical" evidence="6">
    <location>
        <begin position="29"/>
        <end position="48"/>
    </location>
</feature>
<dbReference type="PANTHER" id="PTHR30386">
    <property type="entry name" value="MEMBRANE FUSION SUBUNIT OF EMRAB-TOLC MULTIDRUG EFFLUX PUMP"/>
    <property type="match status" value="1"/>
</dbReference>
<dbReference type="SUPFAM" id="SSF51230">
    <property type="entry name" value="Single hybrid motif"/>
    <property type="match status" value="1"/>
</dbReference>
<evidence type="ECO:0000256" key="6">
    <source>
        <dbReference type="SAM" id="Phobius"/>
    </source>
</evidence>
<dbReference type="GO" id="GO:0016020">
    <property type="term" value="C:membrane"/>
    <property type="evidence" value="ECO:0007669"/>
    <property type="project" value="UniProtKB-SubCell"/>
</dbReference>
<evidence type="ECO:0000313" key="9">
    <source>
        <dbReference type="Proteomes" id="UP000254150"/>
    </source>
</evidence>
<evidence type="ECO:0000256" key="3">
    <source>
        <dbReference type="ARBA" id="ARBA00022692"/>
    </source>
</evidence>
<protein>
    <submittedName>
        <fullName evidence="8">Secreted protein</fullName>
    </submittedName>
</protein>
<evidence type="ECO:0000256" key="5">
    <source>
        <dbReference type="ARBA" id="ARBA00023136"/>
    </source>
</evidence>
<dbReference type="EMBL" id="UHID01000007">
    <property type="protein sequence ID" value="SUP60236.1"/>
    <property type="molecule type" value="Genomic_DNA"/>
</dbReference>
<dbReference type="GeneID" id="95069063"/>
<gene>
    <name evidence="8" type="primary">cvaA</name>
    <name evidence="8" type="ORF">NCTC7807_04301</name>
</gene>
<proteinExistence type="inferred from homology"/>
<name>A0A380P4T7_STRGR</name>
<dbReference type="PANTHER" id="PTHR30386:SF26">
    <property type="entry name" value="TRANSPORT PROTEIN COMB"/>
    <property type="match status" value="1"/>
</dbReference>
<organism evidence="8 9">
    <name type="scientific">Streptomyces griseus</name>
    <dbReference type="NCBI Taxonomy" id="1911"/>
    <lineage>
        <taxon>Bacteria</taxon>
        <taxon>Bacillati</taxon>
        <taxon>Actinomycetota</taxon>
        <taxon>Actinomycetes</taxon>
        <taxon>Kitasatosporales</taxon>
        <taxon>Streptomycetaceae</taxon>
        <taxon>Streptomyces</taxon>
    </lineage>
</organism>
<evidence type="ECO:0000256" key="1">
    <source>
        <dbReference type="ARBA" id="ARBA00004167"/>
    </source>
</evidence>
<evidence type="ECO:0000256" key="2">
    <source>
        <dbReference type="ARBA" id="ARBA00009477"/>
    </source>
</evidence>
<keyword evidence="3 6" id="KW-0812">Transmembrane</keyword>
<dbReference type="InterPro" id="IPR050739">
    <property type="entry name" value="MFP"/>
</dbReference>
<evidence type="ECO:0000313" key="8">
    <source>
        <dbReference type="EMBL" id="SUP60236.1"/>
    </source>
</evidence>
<comment type="similarity">
    <text evidence="2">Belongs to the membrane fusion protein (MFP) (TC 8.A.1) family.</text>
</comment>
<keyword evidence="4 6" id="KW-1133">Transmembrane helix</keyword>
<accession>A0A380P4T7</accession>